<dbReference type="AlphaFoldDB" id="A0ABD2MK24"/>
<keyword evidence="3" id="KW-1185">Reference proteome</keyword>
<dbReference type="Proteomes" id="UP001516400">
    <property type="component" value="Unassembled WGS sequence"/>
</dbReference>
<reference evidence="2 3" key="1">
    <citation type="journal article" date="2021" name="BMC Biol.">
        <title>Horizontally acquired antibacterial genes associated with adaptive radiation of ladybird beetles.</title>
        <authorList>
            <person name="Li H.S."/>
            <person name="Tang X.F."/>
            <person name="Huang Y.H."/>
            <person name="Xu Z.Y."/>
            <person name="Chen M.L."/>
            <person name="Du X.Y."/>
            <person name="Qiu B.Y."/>
            <person name="Chen P.T."/>
            <person name="Zhang W."/>
            <person name="Slipinski A."/>
            <person name="Escalona H.E."/>
            <person name="Waterhouse R.M."/>
            <person name="Zwick A."/>
            <person name="Pang H."/>
        </authorList>
    </citation>
    <scope>NUCLEOTIDE SEQUENCE [LARGE SCALE GENOMIC DNA]</scope>
    <source>
        <strain evidence="2">SYSU2018</strain>
    </source>
</reference>
<dbReference type="EMBL" id="JABFTP020000001">
    <property type="protein sequence ID" value="KAL3266689.1"/>
    <property type="molecule type" value="Genomic_DNA"/>
</dbReference>
<accession>A0ABD2MK24</accession>
<proteinExistence type="predicted"/>
<feature type="domain" description="Mos1 transposase HTH" evidence="1">
    <location>
        <begin position="10"/>
        <end position="56"/>
    </location>
</feature>
<comment type="caution">
    <text evidence="2">The sequence shown here is derived from an EMBL/GenBank/DDBJ whole genome shotgun (WGS) entry which is preliminary data.</text>
</comment>
<dbReference type="Pfam" id="PF17906">
    <property type="entry name" value="HTH_48"/>
    <property type="match status" value="1"/>
</dbReference>
<sequence>MLIQSPNKCKIRDIIRYLVWKGKPPFSIYNEVKTAYGEKAINRTSEYKWYRNYRNGRTSVHGDLMSGRAARWVLKQLTDQRKLNLVEAGQRVFEELQTLWRRY</sequence>
<name>A0ABD2MK24_9CUCU</name>
<dbReference type="InterPro" id="IPR041426">
    <property type="entry name" value="Mos1_HTH"/>
</dbReference>
<evidence type="ECO:0000313" key="3">
    <source>
        <dbReference type="Proteomes" id="UP001516400"/>
    </source>
</evidence>
<evidence type="ECO:0000259" key="1">
    <source>
        <dbReference type="Pfam" id="PF17906"/>
    </source>
</evidence>
<evidence type="ECO:0000313" key="2">
    <source>
        <dbReference type="EMBL" id="KAL3266689.1"/>
    </source>
</evidence>
<gene>
    <name evidence="2" type="ORF">HHI36_010851</name>
</gene>
<protein>
    <recommendedName>
        <fullName evidence="1">Mos1 transposase HTH domain-containing protein</fullName>
    </recommendedName>
</protein>
<organism evidence="2 3">
    <name type="scientific">Cryptolaemus montrouzieri</name>
    <dbReference type="NCBI Taxonomy" id="559131"/>
    <lineage>
        <taxon>Eukaryota</taxon>
        <taxon>Metazoa</taxon>
        <taxon>Ecdysozoa</taxon>
        <taxon>Arthropoda</taxon>
        <taxon>Hexapoda</taxon>
        <taxon>Insecta</taxon>
        <taxon>Pterygota</taxon>
        <taxon>Neoptera</taxon>
        <taxon>Endopterygota</taxon>
        <taxon>Coleoptera</taxon>
        <taxon>Polyphaga</taxon>
        <taxon>Cucujiformia</taxon>
        <taxon>Coccinelloidea</taxon>
        <taxon>Coccinellidae</taxon>
        <taxon>Scymninae</taxon>
        <taxon>Scymnini</taxon>
        <taxon>Cryptolaemus</taxon>
    </lineage>
</organism>